<dbReference type="InterPro" id="IPR002182">
    <property type="entry name" value="NB-ARC"/>
</dbReference>
<dbReference type="InterPro" id="IPR050905">
    <property type="entry name" value="Plant_NBS-LRR"/>
</dbReference>
<evidence type="ECO:0000313" key="7">
    <source>
        <dbReference type="EMBL" id="KAI5397454.1"/>
    </source>
</evidence>
<dbReference type="InterPro" id="IPR042197">
    <property type="entry name" value="Apaf_helical"/>
</dbReference>
<dbReference type="Pfam" id="PF00931">
    <property type="entry name" value="NB-ARC"/>
    <property type="match status" value="1"/>
</dbReference>
<evidence type="ECO:0000313" key="8">
    <source>
        <dbReference type="Proteomes" id="UP001058974"/>
    </source>
</evidence>
<name>A0A9D4W7C6_PEA</name>
<dbReference type="Pfam" id="PF13855">
    <property type="entry name" value="LRR_8"/>
    <property type="match status" value="1"/>
</dbReference>
<dbReference type="GO" id="GO:0043531">
    <property type="term" value="F:ADP binding"/>
    <property type="evidence" value="ECO:0007669"/>
    <property type="project" value="InterPro"/>
</dbReference>
<dbReference type="Gene3D" id="3.40.50.300">
    <property type="entry name" value="P-loop containing nucleotide triphosphate hydrolases"/>
    <property type="match status" value="1"/>
</dbReference>
<feature type="domain" description="NB-ARC" evidence="5">
    <location>
        <begin position="158"/>
        <end position="323"/>
    </location>
</feature>
<dbReference type="PANTHER" id="PTHR33463">
    <property type="entry name" value="NB-ARC DOMAIN-CONTAINING PROTEIN-RELATED"/>
    <property type="match status" value="1"/>
</dbReference>
<evidence type="ECO:0000256" key="3">
    <source>
        <dbReference type="ARBA" id="ARBA00022821"/>
    </source>
</evidence>
<evidence type="ECO:0000256" key="2">
    <source>
        <dbReference type="ARBA" id="ARBA00022741"/>
    </source>
</evidence>
<dbReference type="InterPro" id="IPR032675">
    <property type="entry name" value="LRR_dom_sf"/>
</dbReference>
<evidence type="ECO:0000256" key="4">
    <source>
        <dbReference type="ARBA" id="ARBA00022840"/>
    </source>
</evidence>
<dbReference type="SUPFAM" id="SSF52058">
    <property type="entry name" value="L domain-like"/>
    <property type="match status" value="2"/>
</dbReference>
<evidence type="ECO:0000256" key="1">
    <source>
        <dbReference type="ARBA" id="ARBA00008894"/>
    </source>
</evidence>
<sequence>MEIVAAVVGKITEYTVAPIVRQASYLICYEGNFKTLADDVKDLDAARERMMVLVEEERRNGKTNFQGVDNWIENVNEVIEKATQLQNDPRRANVSCSAWPFHNLISRHQLSRKATKIAKDAVQVQGKGVFDRLGFRSILDGVASSSGTRGDEKYETRESLKQEIMNALVDLNSGNIGVYGLGGVGKTTLLVGISQMAKEKKLFNEVVTTHVSINPDLKTIQGEIADLLGLRFDEETILGRAHRLRQRIKMEKSILVILDDIWTRIDLKEVGIPFGNEHNGCKLLMTSRDQDVLVQMDVSKDFTFRLNIMSEKETWRLFQLTAGDVVNNKDLKDVAIKVAQKCEGLPLRVVTVASAMKNKRDVESWRDALSKLQSSNHAGVNAATYSALELSYNSLESNEVKALFLLYALIPDNGAEYYLKVAMGLDILKHVNTMDDARNRHYTIIKSLETSCLLLESKTSEKVEMHDFVRDFAISIARRDKHVFLSKFADNEWPTNDLLNRCTQIILYRCQHMHKLPKMIDCPSIKFFILYSKNRSLEIPDMFFKGMKSLTVLDLTALNLPSLPTSFRFLTDLKSLCLDFCVLENMDSIKALQNLEILSLWNSSMIKLPREIGRLTQLRMLDLSNSGIEVVPPNIISSLTKLEELYMGSTSINWEVVNSTVQHENASIAELRKLPNLTALELQIRETWMLPRDLQVMFEKLKRYKIAIGDVWEWSDIKDVTLRTLMLKLGTNIHLEHGIKALIKSVENLYLDDIYGIQNVVYQLDGEGFPFLKHLHVQNNANMKHIVDSKERNQIHVSFPILETLVLDNLHNLDHICHGPLSLASFRCLSVIKVKTCFQLKYLFSFTMVKGLSHLSKIEVCHCNSMKEIVLEDNNPSANNNMANEKIEFNELRSLTLEHLETLDNFFSNSLTHSKSKQNHQGSEPYVSTPFFNAQAVFSNLDTLKLSSLNLSKIWDDNHSSMYNLTSLIVENCGGLKYLFSSTVVESFKILTHLEISKCPLMEEIISKQERNNALNEVPFFKLEKLILKDMDKLKTIWHSQFKSLKSLKVNNCEKIVVVFPSSMQKTYNKLEMLEVKNCALVEVIFELTFSCTEEDTTDLEQVTINELPKLKKIWSEDPQGILNFQSLKYVRLHQCGSLEYLLRLSVATHCSHLKELVIVNCASIKEIVAEEKESRVCAAPIFEFNQLNSLILRNSHRLKGFYVGKHTLSCPSLRKINVFNCSKLNLYRTLSTINSISSFQYDKLFDISQQPPFLAEEVIPNLEELRIEQKDAGMILQAQNSCALFTKLTKLCLSMYNNEEATFPYWFLNNVHTIDSLWVEWSCFRKIFQDEGQITETTHTRVKNLRLNTLHKLQHICEEGSRVNPILEFLECLHVLSCSSMINLFPSSVTLKHLDHIEITCCNGLKNLITIATAQSLVKLTSLEVKDCKSLEEIITGVENVDIAFISLQVLTLECLPSLKRFCSSKCFLKFPLLKKVVVRECPYMTKFSEGNTSTPNLRKVKIAENKKESFWKRNLNDTIQKMFEDKVAFSKFKYLSLSDHPVLKDLWYGQVDHQNVFCNLKHLVVQRCDFLSHVLFPSNIVQVLHGLEKLEVKECDSLKAIFDVKGMKSNELILCKQNSQLKTLTLSCLPNLEHIWNEDPHETINFGNLCSMDVSSCQSLSYIFSLSLCQDLGNLEMLKIDSCGVKDIVAMKEGSMEISFNFPQLNTLALHCLPNLKSFYQGKHTLECSSLKTWKTWNSFLC</sequence>
<dbReference type="SUPFAM" id="SSF52047">
    <property type="entry name" value="RNI-like"/>
    <property type="match status" value="2"/>
</dbReference>
<protein>
    <submittedName>
        <fullName evidence="7">Uncharacterized protein</fullName>
    </submittedName>
</protein>
<dbReference type="PRINTS" id="PR00364">
    <property type="entry name" value="DISEASERSIST"/>
</dbReference>
<dbReference type="PANTHER" id="PTHR33463:SF198">
    <property type="entry name" value="RPP4C3"/>
    <property type="match status" value="1"/>
</dbReference>
<dbReference type="OrthoDB" id="1747797at2759"/>
<feature type="domain" description="Disease resistance protein At4g27190-like leucine-rich repeats" evidence="6">
    <location>
        <begin position="739"/>
        <end position="864"/>
    </location>
</feature>
<reference evidence="7 8" key="1">
    <citation type="journal article" date="2022" name="Nat. Genet.">
        <title>Improved pea reference genome and pan-genome highlight genomic features and evolutionary characteristics.</title>
        <authorList>
            <person name="Yang T."/>
            <person name="Liu R."/>
            <person name="Luo Y."/>
            <person name="Hu S."/>
            <person name="Wang D."/>
            <person name="Wang C."/>
            <person name="Pandey M.K."/>
            <person name="Ge S."/>
            <person name="Xu Q."/>
            <person name="Li N."/>
            <person name="Li G."/>
            <person name="Huang Y."/>
            <person name="Saxena R.K."/>
            <person name="Ji Y."/>
            <person name="Li M."/>
            <person name="Yan X."/>
            <person name="He Y."/>
            <person name="Liu Y."/>
            <person name="Wang X."/>
            <person name="Xiang C."/>
            <person name="Varshney R.K."/>
            <person name="Ding H."/>
            <person name="Gao S."/>
            <person name="Zong X."/>
        </authorList>
    </citation>
    <scope>NUCLEOTIDE SEQUENCE [LARGE SCALE GENOMIC DNA]</scope>
    <source>
        <strain evidence="7 8">cv. Zhongwan 6</strain>
    </source>
</reference>
<comment type="caution">
    <text evidence="7">The sequence shown here is derived from an EMBL/GenBank/DDBJ whole genome shotgun (WGS) entry which is preliminary data.</text>
</comment>
<dbReference type="Proteomes" id="UP001058974">
    <property type="component" value="Chromosome 6"/>
</dbReference>
<dbReference type="Gramene" id="Psat06G0331800-T1">
    <property type="protein sequence ID" value="KAI5397454.1"/>
    <property type="gene ID" value="KIW84_063318"/>
</dbReference>
<dbReference type="InterPro" id="IPR057135">
    <property type="entry name" value="At4g27190-like_LRR"/>
</dbReference>
<dbReference type="GO" id="GO:0005524">
    <property type="term" value="F:ATP binding"/>
    <property type="evidence" value="ECO:0007669"/>
    <property type="project" value="UniProtKB-KW"/>
</dbReference>
<dbReference type="Pfam" id="PF23247">
    <property type="entry name" value="LRR_RPS2"/>
    <property type="match status" value="4"/>
</dbReference>
<dbReference type="InterPro" id="IPR027417">
    <property type="entry name" value="P-loop_NTPase"/>
</dbReference>
<evidence type="ECO:0000259" key="6">
    <source>
        <dbReference type="Pfam" id="PF23247"/>
    </source>
</evidence>
<dbReference type="EMBL" id="JAMSHJ010000006">
    <property type="protein sequence ID" value="KAI5397454.1"/>
    <property type="molecule type" value="Genomic_DNA"/>
</dbReference>
<keyword evidence="4" id="KW-0067">ATP-binding</keyword>
<dbReference type="Gene3D" id="3.80.10.10">
    <property type="entry name" value="Ribonuclease Inhibitor"/>
    <property type="match status" value="5"/>
</dbReference>
<feature type="domain" description="Disease resistance protein At4g27190-like leucine-rich repeats" evidence="6">
    <location>
        <begin position="1041"/>
        <end position="1163"/>
    </location>
</feature>
<keyword evidence="3" id="KW-0611">Plant defense</keyword>
<dbReference type="Gene3D" id="1.10.8.430">
    <property type="entry name" value="Helical domain of apoptotic protease-activating factors"/>
    <property type="match status" value="1"/>
</dbReference>
<dbReference type="SUPFAM" id="SSF52540">
    <property type="entry name" value="P-loop containing nucleoside triphosphate hydrolases"/>
    <property type="match status" value="1"/>
</dbReference>
<dbReference type="GO" id="GO:0006952">
    <property type="term" value="P:defense response"/>
    <property type="evidence" value="ECO:0007669"/>
    <property type="project" value="UniProtKB-KW"/>
</dbReference>
<comment type="similarity">
    <text evidence="1">Belongs to the disease resistance NB-LRR family.</text>
</comment>
<feature type="domain" description="Disease resistance protein At4g27190-like leucine-rich repeats" evidence="6">
    <location>
        <begin position="1535"/>
        <end position="1686"/>
    </location>
</feature>
<keyword evidence="8" id="KW-1185">Reference proteome</keyword>
<gene>
    <name evidence="7" type="ORF">KIW84_063318</name>
</gene>
<dbReference type="Gramene" id="Psat6g104440.1">
    <property type="protein sequence ID" value="Psat6g104440.1.cds"/>
    <property type="gene ID" value="Psat6g104440"/>
</dbReference>
<keyword evidence="2" id="KW-0547">Nucleotide-binding</keyword>
<accession>A0A9D4W7C6</accession>
<proteinExistence type="inferred from homology"/>
<evidence type="ECO:0000259" key="5">
    <source>
        <dbReference type="Pfam" id="PF00931"/>
    </source>
</evidence>
<organism evidence="7 8">
    <name type="scientific">Pisum sativum</name>
    <name type="common">Garden pea</name>
    <name type="synonym">Lathyrus oleraceus</name>
    <dbReference type="NCBI Taxonomy" id="3888"/>
    <lineage>
        <taxon>Eukaryota</taxon>
        <taxon>Viridiplantae</taxon>
        <taxon>Streptophyta</taxon>
        <taxon>Embryophyta</taxon>
        <taxon>Tracheophyta</taxon>
        <taxon>Spermatophyta</taxon>
        <taxon>Magnoliopsida</taxon>
        <taxon>eudicotyledons</taxon>
        <taxon>Gunneridae</taxon>
        <taxon>Pentapetalae</taxon>
        <taxon>rosids</taxon>
        <taxon>fabids</taxon>
        <taxon>Fabales</taxon>
        <taxon>Fabaceae</taxon>
        <taxon>Papilionoideae</taxon>
        <taxon>50 kb inversion clade</taxon>
        <taxon>NPAAA clade</taxon>
        <taxon>Hologalegina</taxon>
        <taxon>IRL clade</taxon>
        <taxon>Fabeae</taxon>
        <taxon>Lathyrus</taxon>
    </lineage>
</organism>
<feature type="domain" description="Disease resistance protein At4g27190-like leucine-rich repeats" evidence="6">
    <location>
        <begin position="1263"/>
        <end position="1404"/>
    </location>
</feature>
<dbReference type="InterPro" id="IPR001611">
    <property type="entry name" value="Leu-rich_rpt"/>
</dbReference>